<evidence type="ECO:0000256" key="2">
    <source>
        <dbReference type="ARBA" id="ARBA00022741"/>
    </source>
</evidence>
<dbReference type="SUPFAM" id="SSF56112">
    <property type="entry name" value="Protein kinase-like (PK-like)"/>
    <property type="match status" value="1"/>
</dbReference>
<proteinExistence type="predicted"/>
<evidence type="ECO:0000256" key="3">
    <source>
        <dbReference type="ARBA" id="ARBA00022777"/>
    </source>
</evidence>
<reference evidence="8" key="1">
    <citation type="journal article" date="2019" name="Int. J. Syst. Evol. Microbiol.">
        <title>The Global Catalogue of Microorganisms (GCM) 10K type strain sequencing project: providing services to taxonomists for standard genome sequencing and annotation.</title>
        <authorList>
            <consortium name="The Broad Institute Genomics Platform"/>
            <consortium name="The Broad Institute Genome Sequencing Center for Infectious Disease"/>
            <person name="Wu L."/>
            <person name="Ma J."/>
        </authorList>
    </citation>
    <scope>NUCLEOTIDE SEQUENCE [LARGE SCALE GENOMIC DNA]</scope>
    <source>
        <strain evidence="8">JCM 18123</strain>
    </source>
</reference>
<dbReference type="InterPro" id="IPR000719">
    <property type="entry name" value="Prot_kinase_dom"/>
</dbReference>
<evidence type="ECO:0000313" key="7">
    <source>
        <dbReference type="EMBL" id="GAA4935154.1"/>
    </source>
</evidence>
<dbReference type="EMBL" id="BAABIK010000006">
    <property type="protein sequence ID" value="GAA4935154.1"/>
    <property type="molecule type" value="Genomic_DNA"/>
</dbReference>
<dbReference type="PANTHER" id="PTHR43289">
    <property type="entry name" value="MITOGEN-ACTIVATED PROTEIN KINASE KINASE KINASE 20-RELATED"/>
    <property type="match status" value="1"/>
</dbReference>
<evidence type="ECO:0000256" key="5">
    <source>
        <dbReference type="SAM" id="MobiDB-lite"/>
    </source>
</evidence>
<feature type="compositionally biased region" description="Low complexity" evidence="5">
    <location>
        <begin position="362"/>
        <end position="375"/>
    </location>
</feature>
<dbReference type="CDD" id="cd14014">
    <property type="entry name" value="STKc_PknB_like"/>
    <property type="match status" value="1"/>
</dbReference>
<feature type="region of interest" description="Disordered" evidence="5">
    <location>
        <begin position="451"/>
        <end position="560"/>
    </location>
</feature>
<feature type="compositionally biased region" description="Gly residues" evidence="5">
    <location>
        <begin position="388"/>
        <end position="405"/>
    </location>
</feature>
<dbReference type="InterPro" id="IPR008271">
    <property type="entry name" value="Ser/Thr_kinase_AS"/>
</dbReference>
<feature type="compositionally biased region" description="Basic and acidic residues" evidence="5">
    <location>
        <begin position="522"/>
        <end position="532"/>
    </location>
</feature>
<dbReference type="Gene3D" id="3.30.200.20">
    <property type="entry name" value="Phosphorylase Kinase, domain 1"/>
    <property type="match status" value="1"/>
</dbReference>
<organism evidence="7 8">
    <name type="scientific">Streptomonospora halophila</name>
    <dbReference type="NCBI Taxonomy" id="427369"/>
    <lineage>
        <taxon>Bacteria</taxon>
        <taxon>Bacillati</taxon>
        <taxon>Actinomycetota</taxon>
        <taxon>Actinomycetes</taxon>
        <taxon>Streptosporangiales</taxon>
        <taxon>Nocardiopsidaceae</taxon>
        <taxon>Streptomonospora</taxon>
    </lineage>
</organism>
<gene>
    <name evidence="7" type="ORF">GCM10023224_14810</name>
</gene>
<dbReference type="Gene3D" id="1.10.510.10">
    <property type="entry name" value="Transferase(Phosphotransferase) domain 1"/>
    <property type="match status" value="1"/>
</dbReference>
<feature type="region of interest" description="Disordered" evidence="5">
    <location>
        <begin position="315"/>
        <end position="429"/>
    </location>
</feature>
<evidence type="ECO:0000313" key="8">
    <source>
        <dbReference type="Proteomes" id="UP001499993"/>
    </source>
</evidence>
<evidence type="ECO:0000256" key="4">
    <source>
        <dbReference type="ARBA" id="ARBA00022840"/>
    </source>
</evidence>
<feature type="compositionally biased region" description="Acidic residues" evidence="5">
    <location>
        <begin position="533"/>
        <end position="548"/>
    </location>
</feature>
<accession>A0ABP9GAA4</accession>
<keyword evidence="1" id="KW-0808">Transferase</keyword>
<evidence type="ECO:0000259" key="6">
    <source>
        <dbReference type="PROSITE" id="PS50011"/>
    </source>
</evidence>
<dbReference type="RefSeq" id="WP_345555967.1">
    <property type="nucleotide sequence ID" value="NZ_BAABIK010000006.1"/>
</dbReference>
<dbReference type="Pfam" id="PF00069">
    <property type="entry name" value="Pkinase"/>
    <property type="match status" value="1"/>
</dbReference>
<sequence>MTSPLRPEDPERIGPYTLIAQVGRGGQGVVYLGTGPDGERAAVKVLSGEWAAADHRVRAGLAKEVEATRRVAAFCTAAVLSFDLESDPPYVASEYVDGPTLRQAVRRDGPHRGSALDRLAIASATALVAIHEAGVVHRDLKPANVLLGPDGPRVIDFGIARSTDATLTQTGSISGTPAYMAPEQIRGRALEPATDVFAWAGVMVYAATGATPFGSDGTVHDIIHSVLHEPPRLDGVAERLRPLLAACLDKDPGRRPTAVQALSTLIGRDPAALDSAAVTAVLHDGYSAATEERPRVADTATFALPGAAAAAAAAGASGAHDGDPAAAGGAAEIAGPGGQRSGAGAADSEREITAADPALREPAGPASGAADGGFPTPEGADSAYRDSTGGGGGGYREPAGGGSGPPAGPPGDGPREAAGRGRGRGRRRAEWGAAAALLLLALGLAGWLAWDLLPGLGPGTADPARQELPEATASESSSPDAQPSQGEPSGGSNGTEQPTGPPATGYPEHETDPPSTWTPEPTGDHSPEPHPEPEDDTEESGDGGDADDTDHAAADPPTDP</sequence>
<keyword evidence="3" id="KW-0418">Kinase</keyword>
<dbReference type="PROSITE" id="PS50011">
    <property type="entry name" value="PROTEIN_KINASE_DOM"/>
    <property type="match status" value="1"/>
</dbReference>
<comment type="caution">
    <text evidence="7">The sequence shown here is derived from an EMBL/GenBank/DDBJ whole genome shotgun (WGS) entry which is preliminary data.</text>
</comment>
<keyword evidence="4" id="KW-0067">ATP-binding</keyword>
<keyword evidence="2" id="KW-0547">Nucleotide-binding</keyword>
<protein>
    <recommendedName>
        <fullName evidence="6">Protein kinase domain-containing protein</fullName>
    </recommendedName>
</protein>
<dbReference type="SMART" id="SM00220">
    <property type="entry name" value="S_TKc"/>
    <property type="match status" value="1"/>
</dbReference>
<dbReference type="Proteomes" id="UP001499993">
    <property type="component" value="Unassembled WGS sequence"/>
</dbReference>
<dbReference type="PROSITE" id="PS00108">
    <property type="entry name" value="PROTEIN_KINASE_ST"/>
    <property type="match status" value="1"/>
</dbReference>
<feature type="compositionally biased region" description="Polar residues" evidence="5">
    <location>
        <begin position="473"/>
        <end position="487"/>
    </location>
</feature>
<dbReference type="PANTHER" id="PTHR43289:SF34">
    <property type="entry name" value="SERINE_THREONINE-PROTEIN KINASE YBDM-RELATED"/>
    <property type="match status" value="1"/>
</dbReference>
<feature type="domain" description="Protein kinase" evidence="6">
    <location>
        <begin position="16"/>
        <end position="272"/>
    </location>
</feature>
<feature type="compositionally biased region" description="Low complexity" evidence="5">
    <location>
        <begin position="315"/>
        <end position="334"/>
    </location>
</feature>
<name>A0ABP9GAA4_9ACTN</name>
<keyword evidence="8" id="KW-1185">Reference proteome</keyword>
<dbReference type="InterPro" id="IPR011009">
    <property type="entry name" value="Kinase-like_dom_sf"/>
</dbReference>
<evidence type="ECO:0000256" key="1">
    <source>
        <dbReference type="ARBA" id="ARBA00022679"/>
    </source>
</evidence>